<keyword evidence="2" id="KW-0732">Signal</keyword>
<evidence type="ECO:0000313" key="4">
    <source>
        <dbReference type="Proteomes" id="UP001244297"/>
    </source>
</evidence>
<accession>A0ABT8ALU9</accession>
<sequence length="85" mass="8801">MKTRIAAVVTALTLGAAPIPSALAHDIGARHTGVTPYDVYTPGLRTVVDLPFYDACPVSSGTAGNADPQTRSLKRYGQTAGGNRC</sequence>
<protein>
    <submittedName>
        <fullName evidence="3">Uncharacterized protein</fullName>
    </submittedName>
</protein>
<organism evidence="3 4">
    <name type="scientific">Methylobacterium longum</name>
    <dbReference type="NCBI Taxonomy" id="767694"/>
    <lineage>
        <taxon>Bacteria</taxon>
        <taxon>Pseudomonadati</taxon>
        <taxon>Pseudomonadota</taxon>
        <taxon>Alphaproteobacteria</taxon>
        <taxon>Hyphomicrobiales</taxon>
        <taxon>Methylobacteriaceae</taxon>
        <taxon>Methylobacterium</taxon>
    </lineage>
</organism>
<feature type="compositionally biased region" description="Polar residues" evidence="1">
    <location>
        <begin position="60"/>
        <end position="71"/>
    </location>
</feature>
<evidence type="ECO:0000256" key="2">
    <source>
        <dbReference type="SAM" id="SignalP"/>
    </source>
</evidence>
<evidence type="ECO:0000256" key="1">
    <source>
        <dbReference type="SAM" id="MobiDB-lite"/>
    </source>
</evidence>
<feature type="region of interest" description="Disordered" evidence="1">
    <location>
        <begin position="60"/>
        <end position="85"/>
    </location>
</feature>
<proteinExistence type="predicted"/>
<evidence type="ECO:0000313" key="3">
    <source>
        <dbReference type="EMBL" id="MDN3570451.1"/>
    </source>
</evidence>
<feature type="signal peptide" evidence="2">
    <location>
        <begin position="1"/>
        <end position="24"/>
    </location>
</feature>
<gene>
    <name evidence="3" type="ORF">QWZ18_07425</name>
</gene>
<name>A0ABT8ALU9_9HYPH</name>
<comment type="caution">
    <text evidence="3">The sequence shown here is derived from an EMBL/GenBank/DDBJ whole genome shotgun (WGS) entry which is preliminary data.</text>
</comment>
<reference evidence="4" key="1">
    <citation type="journal article" date="2019" name="Int. J. Syst. Evol. Microbiol.">
        <title>The Global Catalogue of Microorganisms (GCM) 10K type strain sequencing project: providing services to taxonomists for standard genome sequencing and annotation.</title>
        <authorList>
            <consortium name="The Broad Institute Genomics Platform"/>
            <consortium name="The Broad Institute Genome Sequencing Center for Infectious Disease"/>
            <person name="Wu L."/>
            <person name="Ma J."/>
        </authorList>
    </citation>
    <scope>NUCLEOTIDE SEQUENCE [LARGE SCALE GENOMIC DNA]</scope>
    <source>
        <strain evidence="4">CECT 7806</strain>
    </source>
</reference>
<keyword evidence="4" id="KW-1185">Reference proteome</keyword>
<dbReference type="EMBL" id="JAUFPT010000020">
    <property type="protein sequence ID" value="MDN3570451.1"/>
    <property type="molecule type" value="Genomic_DNA"/>
</dbReference>
<dbReference type="RefSeq" id="WP_238291499.1">
    <property type="nucleotide sequence ID" value="NZ_BPQS01000039.1"/>
</dbReference>
<feature type="chain" id="PRO_5047453157" evidence="2">
    <location>
        <begin position="25"/>
        <end position="85"/>
    </location>
</feature>
<dbReference type="Proteomes" id="UP001244297">
    <property type="component" value="Unassembled WGS sequence"/>
</dbReference>